<evidence type="ECO:0000256" key="1">
    <source>
        <dbReference type="ARBA" id="ARBA00004651"/>
    </source>
</evidence>
<organism evidence="8 9">
    <name type="scientific">Saccharothrix xinjiangensis</name>
    <dbReference type="NCBI Taxonomy" id="204798"/>
    <lineage>
        <taxon>Bacteria</taxon>
        <taxon>Bacillati</taxon>
        <taxon>Actinomycetota</taxon>
        <taxon>Actinomycetes</taxon>
        <taxon>Pseudonocardiales</taxon>
        <taxon>Pseudonocardiaceae</taxon>
        <taxon>Saccharothrix</taxon>
    </lineage>
</organism>
<feature type="domain" description="ABC3 transporter permease C-terminal" evidence="7">
    <location>
        <begin position="733"/>
        <end position="843"/>
    </location>
</feature>
<evidence type="ECO:0000256" key="2">
    <source>
        <dbReference type="ARBA" id="ARBA00022475"/>
    </source>
</evidence>
<protein>
    <submittedName>
        <fullName evidence="8">FtsX-like permease family protein</fullName>
    </submittedName>
</protein>
<keyword evidence="9" id="KW-1185">Reference proteome</keyword>
<name>A0ABV9XT84_9PSEU</name>
<dbReference type="PANTHER" id="PTHR30287">
    <property type="entry name" value="MEMBRANE COMPONENT OF PREDICTED ABC SUPERFAMILY METABOLITE UPTAKE TRANSPORTER"/>
    <property type="match status" value="1"/>
</dbReference>
<gene>
    <name evidence="8" type="ORF">ACFPFM_07015</name>
</gene>
<dbReference type="RefSeq" id="WP_344039454.1">
    <property type="nucleotide sequence ID" value="NZ_BAAAKE010000016.1"/>
</dbReference>
<feature type="transmembrane region" description="Helical" evidence="6">
    <location>
        <begin position="441"/>
        <end position="459"/>
    </location>
</feature>
<keyword evidence="5 6" id="KW-0472">Membrane</keyword>
<feature type="transmembrane region" description="Helical" evidence="6">
    <location>
        <begin position="773"/>
        <end position="797"/>
    </location>
</feature>
<feature type="transmembrane region" description="Helical" evidence="6">
    <location>
        <begin position="497"/>
        <end position="517"/>
    </location>
</feature>
<evidence type="ECO:0000256" key="4">
    <source>
        <dbReference type="ARBA" id="ARBA00022989"/>
    </source>
</evidence>
<feature type="transmembrane region" description="Helical" evidence="6">
    <location>
        <begin position="415"/>
        <end position="435"/>
    </location>
</feature>
<dbReference type="EMBL" id="JBHSJB010000006">
    <property type="protein sequence ID" value="MFC5053505.1"/>
    <property type="molecule type" value="Genomic_DNA"/>
</dbReference>
<accession>A0ABV9XT84</accession>
<evidence type="ECO:0000256" key="6">
    <source>
        <dbReference type="SAM" id="Phobius"/>
    </source>
</evidence>
<dbReference type="InterPro" id="IPR038766">
    <property type="entry name" value="Membrane_comp_ABC_pdt"/>
</dbReference>
<feature type="transmembrane region" description="Helical" evidence="6">
    <location>
        <begin position="728"/>
        <end position="752"/>
    </location>
</feature>
<dbReference type="Proteomes" id="UP001595833">
    <property type="component" value="Unassembled WGS sequence"/>
</dbReference>
<dbReference type="PROSITE" id="PS51257">
    <property type="entry name" value="PROKAR_LIPOPROTEIN"/>
    <property type="match status" value="1"/>
</dbReference>
<evidence type="ECO:0000313" key="8">
    <source>
        <dbReference type="EMBL" id="MFC5053505.1"/>
    </source>
</evidence>
<comment type="subcellular location">
    <subcellularLocation>
        <location evidence="1">Cell membrane</location>
        <topology evidence="1">Multi-pass membrane protein</topology>
    </subcellularLocation>
</comment>
<evidence type="ECO:0000256" key="5">
    <source>
        <dbReference type="ARBA" id="ARBA00023136"/>
    </source>
</evidence>
<dbReference type="Pfam" id="PF02687">
    <property type="entry name" value="FtsX"/>
    <property type="match status" value="2"/>
</dbReference>
<feature type="transmembrane region" description="Helical" evidence="6">
    <location>
        <begin position="269"/>
        <end position="294"/>
    </location>
</feature>
<keyword evidence="4 6" id="KW-1133">Transmembrane helix</keyword>
<evidence type="ECO:0000256" key="3">
    <source>
        <dbReference type="ARBA" id="ARBA00022692"/>
    </source>
</evidence>
<evidence type="ECO:0000313" key="9">
    <source>
        <dbReference type="Proteomes" id="UP001595833"/>
    </source>
</evidence>
<sequence length="855" mass="89200">MWQLALRTLRYRKAGFIATFIAVFLGSGLVIACAGLMETGITVAVPPQRLAAAPVVVSGQQSYLVPKEDPNDLKDMKTVALAERQWLDPEMADELASVDGVERVVAETNVAATVLREGRPVQAGPQSLGHAWESAQLGPFALVEGDEPTRDRDVVLDAATANLAGVKVGDQVDVVTNGAADSFRVTGLVPAAEQDPQSLLFFADSAISDLGEHGGQVSSFGLFLRPGVDVEAFQESLEDRFAGQPYSVLIEDDRGLAEHPEAVGGRAQLIPLAAVFGGMAVFIAMFVVSSTLGLSIQQRQKEIASLRAIGGTPAQVRRMIIGEAFFVGVIAAVLGCLPGIVIGPLMFELISEAGVISPVVEYRQGFFAYLIGPVVALLSALLAARITSSRAAKVNPVEAMAEASVQRKWVTFPRVLFAVLFFLIGIGLFIVTGAFMTGPVASATAGPAVMAWAIGLALISPGLTKVIGRLFAAPVRAAGGVVGYLANNNMRLRSVRMAAAVTPIMLAVGIALSNFYISTTQEAAAFRWFAEDLRTDAVVSSSTGGFTPEVVDQVRSVEGVEAATRYVTSAGWIDKPYDGSHVSSPWPMQGVDGESAAQITGITPVEGDLAGLTGSTAGLPVAQATEIGVGVGDKVTLRLGDREQAEVTVVALYEAKEGYETLLVSADLLAEHTTTGLAQQILVKGAPGASSEAVMAAVGERVASVPGAIVGDNSSIVTFAKGTETQTWVNYLLVGLITGYTLISVANTLVMATASRKRELGVQRLIGTTPRQVMQMLALEASVVAAIGIVLGTFASIATLMPFSIVVLDRPLPAGPVWIFLAVVVGAFALTLAATLLPARKILAVPSAEAARAAD</sequence>
<feature type="transmembrane region" description="Helical" evidence="6">
    <location>
        <begin position="366"/>
        <end position="384"/>
    </location>
</feature>
<feature type="domain" description="ABC3 transporter permease C-terminal" evidence="7">
    <location>
        <begin position="275"/>
        <end position="396"/>
    </location>
</feature>
<comment type="caution">
    <text evidence="8">The sequence shown here is derived from an EMBL/GenBank/DDBJ whole genome shotgun (WGS) entry which is preliminary data.</text>
</comment>
<evidence type="ECO:0000259" key="7">
    <source>
        <dbReference type="Pfam" id="PF02687"/>
    </source>
</evidence>
<dbReference type="InterPro" id="IPR003838">
    <property type="entry name" value="ABC3_permease_C"/>
</dbReference>
<feature type="transmembrane region" description="Helical" evidence="6">
    <location>
        <begin position="817"/>
        <end position="837"/>
    </location>
</feature>
<proteinExistence type="predicted"/>
<feature type="transmembrane region" description="Helical" evidence="6">
    <location>
        <begin position="324"/>
        <end position="346"/>
    </location>
</feature>
<dbReference type="PANTHER" id="PTHR30287:SF1">
    <property type="entry name" value="INNER MEMBRANE PROTEIN"/>
    <property type="match status" value="1"/>
</dbReference>
<keyword evidence="2" id="KW-1003">Cell membrane</keyword>
<keyword evidence="3 6" id="KW-0812">Transmembrane</keyword>
<reference evidence="9" key="1">
    <citation type="journal article" date="2019" name="Int. J. Syst. Evol. Microbiol.">
        <title>The Global Catalogue of Microorganisms (GCM) 10K type strain sequencing project: providing services to taxonomists for standard genome sequencing and annotation.</title>
        <authorList>
            <consortium name="The Broad Institute Genomics Platform"/>
            <consortium name="The Broad Institute Genome Sequencing Center for Infectious Disease"/>
            <person name="Wu L."/>
            <person name="Ma J."/>
        </authorList>
    </citation>
    <scope>NUCLEOTIDE SEQUENCE [LARGE SCALE GENOMIC DNA]</scope>
    <source>
        <strain evidence="9">KCTC 12848</strain>
    </source>
</reference>